<dbReference type="SUPFAM" id="SSF50978">
    <property type="entry name" value="WD40 repeat-like"/>
    <property type="match status" value="1"/>
</dbReference>
<feature type="region of interest" description="Disordered" evidence="2">
    <location>
        <begin position="1"/>
        <end position="37"/>
    </location>
</feature>
<dbReference type="PROSITE" id="PS50082">
    <property type="entry name" value="WD_REPEATS_2"/>
    <property type="match status" value="1"/>
</dbReference>
<dbReference type="Pfam" id="PF00400">
    <property type="entry name" value="WD40"/>
    <property type="match status" value="1"/>
</dbReference>
<protein>
    <recommendedName>
        <fullName evidence="5">Pre-mRNA-processing factor 17</fullName>
    </recommendedName>
</protein>
<organism evidence="3 4">
    <name type="scientific">Aphidius gifuensis</name>
    <name type="common">Parasitoid wasp</name>
    <dbReference type="NCBI Taxonomy" id="684658"/>
    <lineage>
        <taxon>Eukaryota</taxon>
        <taxon>Metazoa</taxon>
        <taxon>Ecdysozoa</taxon>
        <taxon>Arthropoda</taxon>
        <taxon>Hexapoda</taxon>
        <taxon>Insecta</taxon>
        <taxon>Pterygota</taxon>
        <taxon>Neoptera</taxon>
        <taxon>Endopterygota</taxon>
        <taxon>Hymenoptera</taxon>
        <taxon>Apocrita</taxon>
        <taxon>Ichneumonoidea</taxon>
        <taxon>Braconidae</taxon>
        <taxon>Aphidiinae</taxon>
        <taxon>Aphidius</taxon>
    </lineage>
</organism>
<evidence type="ECO:0000256" key="1">
    <source>
        <dbReference type="PROSITE-ProRule" id="PRU00221"/>
    </source>
</evidence>
<reference evidence="3 4" key="1">
    <citation type="submission" date="2020-08" db="EMBL/GenBank/DDBJ databases">
        <title>Aphidius gifuensis genome sequencing and assembly.</title>
        <authorList>
            <person name="Du Z."/>
        </authorList>
    </citation>
    <scope>NUCLEOTIDE SEQUENCE [LARGE SCALE GENOMIC DNA]</scope>
    <source>
        <strain evidence="3">YNYX2018</strain>
        <tissue evidence="3">Adults</tissue>
    </source>
</reference>
<keyword evidence="1" id="KW-0853">WD repeat</keyword>
<comment type="caution">
    <text evidence="3">The sequence shown here is derived from an EMBL/GenBank/DDBJ whole genome shotgun (WGS) entry which is preliminary data.</text>
</comment>
<dbReference type="Gene3D" id="2.130.10.10">
    <property type="entry name" value="YVTN repeat-like/Quinoprotein amine dehydrogenase"/>
    <property type="match status" value="1"/>
</dbReference>
<evidence type="ECO:0000256" key="2">
    <source>
        <dbReference type="SAM" id="MobiDB-lite"/>
    </source>
</evidence>
<dbReference type="EMBL" id="JACMRX010000002">
    <property type="protein sequence ID" value="KAF7994569.1"/>
    <property type="molecule type" value="Genomic_DNA"/>
</dbReference>
<dbReference type="PANTHER" id="PTHR43979">
    <property type="entry name" value="PRE-MRNA-PROCESSING FACTOR 17"/>
    <property type="match status" value="1"/>
</dbReference>
<dbReference type="SMART" id="SM00320">
    <property type="entry name" value="WD40"/>
    <property type="match status" value="2"/>
</dbReference>
<accession>A0A834Y0B1</accession>
<feature type="compositionally biased region" description="Basic and acidic residues" evidence="2">
    <location>
        <begin position="13"/>
        <end position="25"/>
    </location>
</feature>
<dbReference type="InterPro" id="IPR032847">
    <property type="entry name" value="PRPF17"/>
</dbReference>
<dbReference type="GO" id="GO:0000398">
    <property type="term" value="P:mRNA splicing, via spliceosome"/>
    <property type="evidence" value="ECO:0007669"/>
    <property type="project" value="InterPro"/>
</dbReference>
<evidence type="ECO:0008006" key="5">
    <source>
        <dbReference type="Google" id="ProtNLM"/>
    </source>
</evidence>
<dbReference type="InterPro" id="IPR015943">
    <property type="entry name" value="WD40/YVTN_repeat-like_dom_sf"/>
</dbReference>
<dbReference type="InterPro" id="IPR001680">
    <property type="entry name" value="WD40_rpt"/>
</dbReference>
<evidence type="ECO:0000313" key="3">
    <source>
        <dbReference type="EMBL" id="KAF7994569.1"/>
    </source>
</evidence>
<dbReference type="GO" id="GO:0003729">
    <property type="term" value="F:mRNA binding"/>
    <property type="evidence" value="ECO:0007669"/>
    <property type="project" value="TreeGrafter"/>
</dbReference>
<dbReference type="GO" id="GO:0071013">
    <property type="term" value="C:catalytic step 2 spliceosome"/>
    <property type="evidence" value="ECO:0007669"/>
    <property type="project" value="InterPro"/>
</dbReference>
<keyword evidence="4" id="KW-1185">Reference proteome</keyword>
<dbReference type="OrthoDB" id="10257301at2759"/>
<evidence type="ECO:0000313" key="4">
    <source>
        <dbReference type="Proteomes" id="UP000639338"/>
    </source>
</evidence>
<dbReference type="AlphaFoldDB" id="A0A834Y0B1"/>
<dbReference type="Proteomes" id="UP000639338">
    <property type="component" value="Unassembled WGS sequence"/>
</dbReference>
<gene>
    <name evidence="3" type="ORF">HCN44_004041</name>
</gene>
<dbReference type="InterPro" id="IPR036322">
    <property type="entry name" value="WD40_repeat_dom_sf"/>
</dbReference>
<sequence>MLSLQGYASSDDNSDHDNDETKSTQKSEVINNENNDNLMSNEKFIPIDQSVTSLSLKICAAPEVVPTGSELCVRHIDSTLEEIKHNPRYEELFAPDVGPENPFRTEQQRASKNILSGYVEKAHISEFQFENQRRTFQSYGYALDPTIDGSLEEGRSIIGATEAAEEQGGKTVFESVALRNADKRKRNKNDNASDIEGFLGPWGGYVDEKRILKPSEEESAELEEILAKRNKRGKPILHIKDPVDYQGRSFLHAPQDVGVNLRSDSPPERCFLPKSQIHTWEGHTKGISQIRWFPKTAHLLFCKIIMETGYDRYVKLWDTETGAVISRFTSRKIPYCAKFHPDPDKQHLFVAGTSDKKIICWDTRSGEITQEYDRHWVLLIQ</sequence>
<dbReference type="PANTHER" id="PTHR43979:SF1">
    <property type="entry name" value="PRE-MRNA-PROCESSING FACTOR 17"/>
    <property type="match status" value="1"/>
</dbReference>
<feature type="repeat" description="WD" evidence="1">
    <location>
        <begin position="280"/>
        <end position="327"/>
    </location>
</feature>
<name>A0A834Y0B1_APHGI</name>
<proteinExistence type="predicted"/>